<sequence>MIGARAGAGRTSVHRSWRPVWLSHAQCVARSVSGVLGIRSSDPSPSREATLDRMGRGRRHALWLGRIPREEDGKRKEDGKMSADEDDDLDLEEEGVMGSSSTSGASLSLTFSLPTFSSSSPSRLSGVPPRRAREIAAAGERRSGRFSLRTLDLVDPRSAKTRFSVAQPEPVGDVEYQPQPQHSGCASFAGCWIFADRGAVDSLTAKFLHRKFQDVDGTGPSTAYGGKIMINAWLLVSTSPNLLSDVPRLHSANTDDTLEERLPDPAGRLRYESKCGAPTMLIHVENSPTKLRGDSGRRPGIDESSSSGAFLFRAGRLKEPGVCIASAGARGSATVAQQVHREGEFWQRRPTLTESNAHDSALIIRCPRKQELNTAWSHIIVGEITSRDDLGLRMTQWLQFKRGLANVKSPWAVIEVMGRPKLTVNYYSKGTSRISVNEVRKAPVVEHWHRFSVLTGASKGSGSKGTHFWFLLHQLIQRIVSTQYKIARRVWNKELRKISRHAKWGLLISVLKLQIKGQLLEAVEHKYCRSDTMILHPDVPPTYCH</sequence>
<gene>
    <name evidence="2" type="ORF">DFH07DRAFT_763602</name>
</gene>
<evidence type="ECO:0000313" key="2">
    <source>
        <dbReference type="EMBL" id="KAJ7784987.1"/>
    </source>
</evidence>
<organism evidence="2 3">
    <name type="scientific">Mycena maculata</name>
    <dbReference type="NCBI Taxonomy" id="230809"/>
    <lineage>
        <taxon>Eukaryota</taxon>
        <taxon>Fungi</taxon>
        <taxon>Dikarya</taxon>
        <taxon>Basidiomycota</taxon>
        <taxon>Agaricomycotina</taxon>
        <taxon>Agaricomycetes</taxon>
        <taxon>Agaricomycetidae</taxon>
        <taxon>Agaricales</taxon>
        <taxon>Marasmiineae</taxon>
        <taxon>Mycenaceae</taxon>
        <taxon>Mycena</taxon>
    </lineage>
</organism>
<protein>
    <submittedName>
        <fullName evidence="2">Uncharacterized protein</fullName>
    </submittedName>
</protein>
<dbReference type="AlphaFoldDB" id="A0AAD7KHU4"/>
<comment type="caution">
    <text evidence="2">The sequence shown here is derived from an EMBL/GenBank/DDBJ whole genome shotgun (WGS) entry which is preliminary data.</text>
</comment>
<feature type="compositionally biased region" description="Acidic residues" evidence="1">
    <location>
        <begin position="84"/>
        <end position="95"/>
    </location>
</feature>
<evidence type="ECO:0000256" key="1">
    <source>
        <dbReference type="SAM" id="MobiDB-lite"/>
    </source>
</evidence>
<evidence type="ECO:0000313" key="3">
    <source>
        <dbReference type="Proteomes" id="UP001215280"/>
    </source>
</evidence>
<dbReference type="Proteomes" id="UP001215280">
    <property type="component" value="Unassembled WGS sequence"/>
</dbReference>
<accession>A0AAD7KHU4</accession>
<name>A0AAD7KHU4_9AGAR</name>
<reference evidence="2" key="1">
    <citation type="submission" date="2023-03" db="EMBL/GenBank/DDBJ databases">
        <title>Massive genome expansion in bonnet fungi (Mycena s.s.) driven by repeated elements and novel gene families across ecological guilds.</title>
        <authorList>
            <consortium name="Lawrence Berkeley National Laboratory"/>
            <person name="Harder C.B."/>
            <person name="Miyauchi S."/>
            <person name="Viragh M."/>
            <person name="Kuo A."/>
            <person name="Thoen E."/>
            <person name="Andreopoulos B."/>
            <person name="Lu D."/>
            <person name="Skrede I."/>
            <person name="Drula E."/>
            <person name="Henrissat B."/>
            <person name="Morin E."/>
            <person name="Kohler A."/>
            <person name="Barry K."/>
            <person name="LaButti K."/>
            <person name="Morin E."/>
            <person name="Salamov A."/>
            <person name="Lipzen A."/>
            <person name="Mereny Z."/>
            <person name="Hegedus B."/>
            <person name="Baldrian P."/>
            <person name="Stursova M."/>
            <person name="Weitz H."/>
            <person name="Taylor A."/>
            <person name="Grigoriev I.V."/>
            <person name="Nagy L.G."/>
            <person name="Martin F."/>
            <person name="Kauserud H."/>
        </authorList>
    </citation>
    <scope>NUCLEOTIDE SEQUENCE</scope>
    <source>
        <strain evidence="2">CBHHK188m</strain>
    </source>
</reference>
<keyword evidence="3" id="KW-1185">Reference proteome</keyword>
<feature type="compositionally biased region" description="Basic and acidic residues" evidence="1">
    <location>
        <begin position="67"/>
        <end position="83"/>
    </location>
</feature>
<proteinExistence type="predicted"/>
<feature type="region of interest" description="Disordered" evidence="1">
    <location>
        <begin position="64"/>
        <end position="105"/>
    </location>
</feature>
<dbReference type="EMBL" id="JARJLG010000001">
    <property type="protein sequence ID" value="KAJ7784987.1"/>
    <property type="molecule type" value="Genomic_DNA"/>
</dbReference>